<comment type="caution">
    <text evidence="2">The sequence shown here is derived from an EMBL/GenBank/DDBJ whole genome shotgun (WGS) entry which is preliminary data.</text>
</comment>
<proteinExistence type="predicted"/>
<evidence type="ECO:0000313" key="2">
    <source>
        <dbReference type="EMBL" id="RKQ63747.1"/>
    </source>
</evidence>
<organism evidence="2 3">
    <name type="scientific">Thermovibrio guaymasensis</name>
    <dbReference type="NCBI Taxonomy" id="240167"/>
    <lineage>
        <taxon>Bacteria</taxon>
        <taxon>Pseudomonadati</taxon>
        <taxon>Aquificota</taxon>
        <taxon>Aquificia</taxon>
        <taxon>Desulfurobacteriales</taxon>
        <taxon>Desulfurobacteriaceae</taxon>
        <taxon>Thermovibrio</taxon>
    </lineage>
</organism>
<accession>A0A420W8W0</accession>
<dbReference type="SUPFAM" id="SSF51445">
    <property type="entry name" value="(Trans)glycosidases"/>
    <property type="match status" value="1"/>
</dbReference>
<name>A0A420W8W0_9BACT</name>
<dbReference type="EMBL" id="RBIE01000001">
    <property type="protein sequence ID" value="RKQ63747.1"/>
    <property type="molecule type" value="Genomic_DNA"/>
</dbReference>
<sequence>MKSIILNLFLITAILTLTASGKTISLSYLEELLIRSNPVLLEKEKEIEILKGSLEYIREERKSSQLSVTATYFPSEEYAKEVSGYRYGLSTSIKVPVIKKTFIKKAALKALILEKEAEFFFLKRKLLTKLRKAYTDYYYYGKMENLAEESINQLLIIKDVLRKRFEEKLALWSELLSVESNLIGIETTKRIFKEKKEKAFATIRELIGKPNFPHFKPFLEIRNPEEAYIPDPTEIYRDALQLKEIKLLQEAFKVLRESSQKGESLLTGWFTFTGGITDKEIGDFQKGIGVSFTLSMPLNSKNLTEKLHREKILRAQRELLRAKIANYALITASQIPYRNALIYQERVKSLKASLKEKEEALKTLQLRREAGLTGGTDSYLKEALLTSELFSIKVSLLDSERKVVQALFALKGLTEKEFLRGKEHVSVSRKLHAYWWKTDNVLGNFKREIEFIKEVKKLNIGTIYMSLNEKQLNKFLGNLEGWRELKMFIESAHNEGIELQLLLGENSWIFTQNRQKLLKIVNLFNRFNDYAGINGFSALHLDIEPHALPQWKTSKEKLVNLYLETLNQVKDLSEKPVFVDVSPQYDRIKYDETSLTETVLEIADGINVMCYSTNINYLKRKASEYAQLSLKELKPVLISLSVEKELPPSQSFFKRPRVEFIKAVNMIKMEGIKSVAVQNLTDFRIYLEEEKESRRKFKLVFLDAKTLPEEIVVR</sequence>
<dbReference type="Proteomes" id="UP000280881">
    <property type="component" value="Unassembled WGS sequence"/>
</dbReference>
<reference evidence="2 3" key="1">
    <citation type="submission" date="2018-10" db="EMBL/GenBank/DDBJ databases">
        <title>Genomic Encyclopedia of Type Strains, Phase IV (KMG-IV): sequencing the most valuable type-strain genomes for metagenomic binning, comparative biology and taxonomic classification.</title>
        <authorList>
            <person name="Goeker M."/>
        </authorList>
    </citation>
    <scope>NUCLEOTIDE SEQUENCE [LARGE SCALE GENOMIC DNA]</scope>
    <source>
        <strain evidence="2 3">DSM 15521</strain>
    </source>
</reference>
<dbReference type="AlphaFoldDB" id="A0A420W8W0"/>
<dbReference type="InterPro" id="IPR017853">
    <property type="entry name" value="GH"/>
</dbReference>
<feature type="coiled-coil region" evidence="1">
    <location>
        <begin position="340"/>
        <end position="367"/>
    </location>
</feature>
<evidence type="ECO:0000313" key="3">
    <source>
        <dbReference type="Proteomes" id="UP000280881"/>
    </source>
</evidence>
<keyword evidence="1" id="KW-0175">Coiled coil</keyword>
<dbReference type="GO" id="GO:0015562">
    <property type="term" value="F:efflux transmembrane transporter activity"/>
    <property type="evidence" value="ECO:0007669"/>
    <property type="project" value="InterPro"/>
</dbReference>
<keyword evidence="3" id="KW-1185">Reference proteome</keyword>
<dbReference type="RefSeq" id="WP_121169981.1">
    <property type="nucleotide sequence ID" value="NZ_RBIE01000001.1"/>
</dbReference>
<gene>
    <name evidence="2" type="ORF">C7457_0628</name>
</gene>
<dbReference type="Gene3D" id="1.20.1600.10">
    <property type="entry name" value="Outer membrane efflux proteins (OEP)"/>
    <property type="match status" value="1"/>
</dbReference>
<evidence type="ECO:0000256" key="1">
    <source>
        <dbReference type="SAM" id="Coils"/>
    </source>
</evidence>
<dbReference type="OrthoDB" id="7054537at2"/>
<protein>
    <submittedName>
        <fullName evidence="2">Outer membrane protein TolC</fullName>
    </submittedName>
</protein>
<dbReference type="SUPFAM" id="SSF56954">
    <property type="entry name" value="Outer membrane efflux proteins (OEP)"/>
    <property type="match status" value="1"/>
</dbReference>